<reference evidence="6 7" key="1">
    <citation type="submission" date="2015-12" db="EMBL/GenBank/DDBJ databases">
        <title>Genome sequence of Streptomyces sp. G25.</title>
        <authorList>
            <person name="Poehlein A."/>
            <person name="Roettig A."/>
            <person name="Hiessl S."/>
            <person name="Hauschild P."/>
            <person name="Schauer J."/>
            <person name="Madkour M.H."/>
            <person name="Al-Ansari A.M."/>
            <person name="Almakishah N.H."/>
            <person name="Steinbuechel A."/>
            <person name="Daniel R."/>
        </authorList>
    </citation>
    <scope>NUCLEOTIDE SEQUENCE [LARGE SCALE GENOMIC DNA]</scope>
    <source>
        <strain evidence="7">G25(2015)</strain>
    </source>
</reference>
<feature type="domain" description="NADPH-dependent FMN reductase-like" evidence="5">
    <location>
        <begin position="16"/>
        <end position="164"/>
    </location>
</feature>
<protein>
    <submittedName>
        <fullName evidence="6">NAD(P)H-dependent FAD/FMN reductase</fullName>
        <ecNumber evidence="6">1.5.1.45</ecNumber>
    </submittedName>
</protein>
<keyword evidence="3 6" id="KW-0560">Oxidoreductase</keyword>
<gene>
    <name evidence="6" type="ORF">STSP_73900</name>
</gene>
<name>A0A177HEX9_9ACTN</name>
<keyword evidence="1" id="KW-0285">Flavoprotein</keyword>
<evidence type="ECO:0000256" key="1">
    <source>
        <dbReference type="ARBA" id="ARBA00022630"/>
    </source>
</evidence>
<dbReference type="InterPro" id="IPR023932">
    <property type="entry name" value="CE1759_FMN_reduct"/>
</dbReference>
<evidence type="ECO:0000313" key="7">
    <source>
        <dbReference type="Proteomes" id="UP000077381"/>
    </source>
</evidence>
<dbReference type="Pfam" id="PF03358">
    <property type="entry name" value="FMN_red"/>
    <property type="match status" value="1"/>
</dbReference>
<dbReference type="PANTHER" id="PTHR43408">
    <property type="entry name" value="FMN REDUCTASE (NADPH)"/>
    <property type="match status" value="1"/>
</dbReference>
<sequence>MKDAGMKLAGMKDAGMKLVVVSAGLSVPSSTRLLADRLAAATVERLPADTEPQVVELRDLAVEIANNFVTGFPGPALSRAIDAVTGADGLIVVTPVFTASYSGLFKSFFDVIDKDALAGKPVLIAATGGTARHSLVLEHALRPLFAYLRAVVVPTAVYAASEDWGADGLAARIERAGGELAALMGAVGRPVEPLAQVAQVGSAESLAQMGSAGSAESVPAARRPAGETDGKPLEVIPFEQQLAALRVG</sequence>
<evidence type="ECO:0000256" key="3">
    <source>
        <dbReference type="ARBA" id="ARBA00023002"/>
    </source>
</evidence>
<dbReference type="NCBIfam" id="TIGR04037">
    <property type="entry name" value="LLM_duo_CE1759"/>
    <property type="match status" value="1"/>
</dbReference>
<dbReference type="InterPro" id="IPR051814">
    <property type="entry name" value="NAD(P)H-dep_FMN_reductase"/>
</dbReference>
<dbReference type="AlphaFoldDB" id="A0A177HEX9"/>
<dbReference type="PATRIC" id="fig|1716141.3.peg.7833"/>
<organism evidence="6 7">
    <name type="scientific">Streptomyces jeddahensis</name>
    <dbReference type="NCBI Taxonomy" id="1716141"/>
    <lineage>
        <taxon>Bacteria</taxon>
        <taxon>Bacillati</taxon>
        <taxon>Actinomycetota</taxon>
        <taxon>Actinomycetes</taxon>
        <taxon>Kitasatosporales</taxon>
        <taxon>Streptomycetaceae</taxon>
        <taxon>Streptomyces</taxon>
    </lineage>
</organism>
<dbReference type="EMBL" id="LOHS01000206">
    <property type="protein sequence ID" value="OAH09306.1"/>
    <property type="molecule type" value="Genomic_DNA"/>
</dbReference>
<evidence type="ECO:0000256" key="4">
    <source>
        <dbReference type="SAM" id="MobiDB-lite"/>
    </source>
</evidence>
<dbReference type="InterPro" id="IPR029039">
    <property type="entry name" value="Flavoprotein-like_sf"/>
</dbReference>
<dbReference type="EC" id="1.5.1.45" evidence="6"/>
<evidence type="ECO:0000313" key="6">
    <source>
        <dbReference type="EMBL" id="OAH09306.1"/>
    </source>
</evidence>
<proteinExistence type="predicted"/>
<keyword evidence="7" id="KW-1185">Reference proteome</keyword>
<dbReference type="STRING" id="1716141.STSP_73900"/>
<dbReference type="GO" id="GO:0016491">
    <property type="term" value="F:oxidoreductase activity"/>
    <property type="evidence" value="ECO:0007669"/>
    <property type="project" value="UniProtKB-KW"/>
</dbReference>
<feature type="region of interest" description="Disordered" evidence="4">
    <location>
        <begin position="213"/>
        <end position="232"/>
    </location>
</feature>
<dbReference type="Gene3D" id="3.40.50.360">
    <property type="match status" value="1"/>
</dbReference>
<comment type="caution">
    <text evidence="6">The sequence shown here is derived from an EMBL/GenBank/DDBJ whole genome shotgun (WGS) entry which is preliminary data.</text>
</comment>
<dbReference type="Proteomes" id="UP000077381">
    <property type="component" value="Unassembled WGS sequence"/>
</dbReference>
<accession>A0A177HEX9</accession>
<dbReference type="PANTHER" id="PTHR43408:SF2">
    <property type="entry name" value="FMN REDUCTASE (NADPH)"/>
    <property type="match status" value="1"/>
</dbReference>
<evidence type="ECO:0000259" key="5">
    <source>
        <dbReference type="Pfam" id="PF03358"/>
    </source>
</evidence>
<evidence type="ECO:0000256" key="2">
    <source>
        <dbReference type="ARBA" id="ARBA00022643"/>
    </source>
</evidence>
<dbReference type="SUPFAM" id="SSF52218">
    <property type="entry name" value="Flavoproteins"/>
    <property type="match status" value="1"/>
</dbReference>
<dbReference type="InterPro" id="IPR005025">
    <property type="entry name" value="FMN_Rdtase-like_dom"/>
</dbReference>
<keyword evidence="2" id="KW-0288">FMN</keyword>